<name>A0A381ZLW2_9ZZZZ</name>
<gene>
    <name evidence="4" type="ORF">METZ01_LOCUS142597</name>
</gene>
<dbReference type="AlphaFoldDB" id="A0A381ZLW2"/>
<dbReference type="PANTHER" id="PTHR43861:SF1">
    <property type="entry name" value="TRANS-ACONITATE 2-METHYLTRANSFERASE"/>
    <property type="match status" value="1"/>
</dbReference>
<protein>
    <recommendedName>
        <fullName evidence="3">Methyltransferase domain-containing protein</fullName>
    </recommendedName>
</protein>
<evidence type="ECO:0000313" key="4">
    <source>
        <dbReference type="EMBL" id="SVA89743.1"/>
    </source>
</evidence>
<evidence type="ECO:0000256" key="1">
    <source>
        <dbReference type="ARBA" id="ARBA00022603"/>
    </source>
</evidence>
<dbReference type="Pfam" id="PF13649">
    <property type="entry name" value="Methyltransf_25"/>
    <property type="match status" value="1"/>
</dbReference>
<organism evidence="4">
    <name type="scientific">marine metagenome</name>
    <dbReference type="NCBI Taxonomy" id="408172"/>
    <lineage>
        <taxon>unclassified sequences</taxon>
        <taxon>metagenomes</taxon>
        <taxon>ecological metagenomes</taxon>
    </lineage>
</organism>
<reference evidence="4" key="1">
    <citation type="submission" date="2018-05" db="EMBL/GenBank/DDBJ databases">
        <authorList>
            <person name="Lanie J.A."/>
            <person name="Ng W.-L."/>
            <person name="Kazmierczak K.M."/>
            <person name="Andrzejewski T.M."/>
            <person name="Davidsen T.M."/>
            <person name="Wayne K.J."/>
            <person name="Tettelin H."/>
            <person name="Glass J.I."/>
            <person name="Rusch D."/>
            <person name="Podicherti R."/>
            <person name="Tsui H.-C.T."/>
            <person name="Winkler M.E."/>
        </authorList>
    </citation>
    <scope>NUCLEOTIDE SEQUENCE</scope>
</reference>
<dbReference type="Gene3D" id="3.40.50.150">
    <property type="entry name" value="Vaccinia Virus protein VP39"/>
    <property type="match status" value="1"/>
</dbReference>
<keyword evidence="1" id="KW-0489">Methyltransferase</keyword>
<dbReference type="GO" id="GO:0008168">
    <property type="term" value="F:methyltransferase activity"/>
    <property type="evidence" value="ECO:0007669"/>
    <property type="project" value="UniProtKB-KW"/>
</dbReference>
<dbReference type="InterPro" id="IPR029063">
    <property type="entry name" value="SAM-dependent_MTases_sf"/>
</dbReference>
<dbReference type="EMBL" id="UINC01021679">
    <property type="protein sequence ID" value="SVA89743.1"/>
    <property type="molecule type" value="Genomic_DNA"/>
</dbReference>
<keyword evidence="2" id="KW-0808">Transferase</keyword>
<accession>A0A381ZLW2</accession>
<proteinExistence type="predicted"/>
<evidence type="ECO:0000259" key="3">
    <source>
        <dbReference type="Pfam" id="PF13649"/>
    </source>
</evidence>
<feature type="domain" description="Methyltransferase" evidence="3">
    <location>
        <begin position="28"/>
        <end position="118"/>
    </location>
</feature>
<sequence>MHAGEVEILAESLTKYFFDLGISEGSTILDLGSGTGTLLGQLSNHGLCGTGIEIVPEMVKEAKRKYPSLNFILMDFCCFELDQKFDVILCTNDSINYLEPDARGDFFAGIEKHLNPGGTCYIDFDTETDITRFWQDQKSVNEGQGWKVTRSSFYDQQRCLGTEVQDWIISKNGKTHEFTEVHKLYPLSPSDVSELAKNAAMRVVNFIEPTKFRMVDESLDSYLRLGCVLMANVK</sequence>
<evidence type="ECO:0000256" key="2">
    <source>
        <dbReference type="ARBA" id="ARBA00022679"/>
    </source>
</evidence>
<dbReference type="SUPFAM" id="SSF53335">
    <property type="entry name" value="S-adenosyl-L-methionine-dependent methyltransferases"/>
    <property type="match status" value="1"/>
</dbReference>
<dbReference type="CDD" id="cd02440">
    <property type="entry name" value="AdoMet_MTases"/>
    <property type="match status" value="1"/>
</dbReference>
<dbReference type="Gene3D" id="2.20.130.10">
    <property type="entry name" value="CAC2371-like domains"/>
    <property type="match status" value="1"/>
</dbReference>
<dbReference type="GO" id="GO:0032259">
    <property type="term" value="P:methylation"/>
    <property type="evidence" value="ECO:0007669"/>
    <property type="project" value="UniProtKB-KW"/>
</dbReference>
<dbReference type="InterPro" id="IPR041698">
    <property type="entry name" value="Methyltransf_25"/>
</dbReference>
<dbReference type="PANTHER" id="PTHR43861">
    <property type="entry name" value="TRANS-ACONITATE 2-METHYLTRANSFERASE-RELATED"/>
    <property type="match status" value="1"/>
</dbReference>